<keyword evidence="3" id="KW-1185">Reference proteome</keyword>
<dbReference type="AlphaFoldDB" id="A0A4S8IDU9"/>
<evidence type="ECO:0000313" key="2">
    <source>
        <dbReference type="EMBL" id="THU46333.1"/>
    </source>
</evidence>
<reference evidence="2 3" key="1">
    <citation type="journal article" date="2019" name="Nat. Plants">
        <title>Genome sequencing of Musa balbisiana reveals subgenome evolution and function divergence in polyploid bananas.</title>
        <authorList>
            <person name="Yao X."/>
        </authorList>
    </citation>
    <scope>NUCLEOTIDE SEQUENCE [LARGE SCALE GENOMIC DNA]</scope>
    <source>
        <strain evidence="3">cv. DH-PKW</strain>
        <tissue evidence="2">Leaves</tissue>
    </source>
</reference>
<comment type="caution">
    <text evidence="2">The sequence shown here is derived from an EMBL/GenBank/DDBJ whole genome shotgun (WGS) entry which is preliminary data.</text>
</comment>
<name>A0A4S8IDU9_MUSBA</name>
<feature type="compositionally biased region" description="Basic and acidic residues" evidence="1">
    <location>
        <begin position="13"/>
        <end position="22"/>
    </location>
</feature>
<dbReference type="EMBL" id="PYDT01000010">
    <property type="protein sequence ID" value="THU46333.1"/>
    <property type="molecule type" value="Genomic_DNA"/>
</dbReference>
<organism evidence="2 3">
    <name type="scientific">Musa balbisiana</name>
    <name type="common">Banana</name>
    <dbReference type="NCBI Taxonomy" id="52838"/>
    <lineage>
        <taxon>Eukaryota</taxon>
        <taxon>Viridiplantae</taxon>
        <taxon>Streptophyta</taxon>
        <taxon>Embryophyta</taxon>
        <taxon>Tracheophyta</taxon>
        <taxon>Spermatophyta</taxon>
        <taxon>Magnoliopsida</taxon>
        <taxon>Liliopsida</taxon>
        <taxon>Zingiberales</taxon>
        <taxon>Musaceae</taxon>
        <taxon>Musa</taxon>
    </lineage>
</organism>
<accession>A0A4S8IDU9</accession>
<sequence>MKSETCNGSFKGEAPRVADPFDQKLLSGKSVKSEPPKEFKRKSPVDVPTCMELPSVMDGNAAISSGESTQIALDPATLSVPSISCKAEDKDVVVKAEIHQIVHMASKLHDERVVSDVRGPMACDGLISRLYRNGLLRRVYQNCQRGMHLSAGVQKEQFINGNEQQLDVFQGLNGVRDKITRCEGCDDGDNKLEHPVLQCSQGFM</sequence>
<gene>
    <name evidence="2" type="ORF">C4D60_Mb09t03810</name>
</gene>
<evidence type="ECO:0000313" key="3">
    <source>
        <dbReference type="Proteomes" id="UP000317650"/>
    </source>
</evidence>
<dbReference type="Proteomes" id="UP000317650">
    <property type="component" value="Chromosome 9"/>
</dbReference>
<feature type="region of interest" description="Disordered" evidence="1">
    <location>
        <begin position="1"/>
        <end position="44"/>
    </location>
</feature>
<protein>
    <submittedName>
        <fullName evidence="2">Uncharacterized protein</fullName>
    </submittedName>
</protein>
<evidence type="ECO:0000256" key="1">
    <source>
        <dbReference type="SAM" id="MobiDB-lite"/>
    </source>
</evidence>
<proteinExistence type="predicted"/>
<feature type="compositionally biased region" description="Basic and acidic residues" evidence="1">
    <location>
        <begin position="31"/>
        <end position="44"/>
    </location>
</feature>